<evidence type="ECO:0000313" key="2">
    <source>
        <dbReference type="EMBL" id="KAK6340253.1"/>
    </source>
</evidence>
<reference evidence="2 3" key="1">
    <citation type="submission" date="2019-10" db="EMBL/GenBank/DDBJ databases">
        <authorList>
            <person name="Palmer J.M."/>
        </authorList>
    </citation>
    <scope>NUCLEOTIDE SEQUENCE [LARGE SCALE GENOMIC DNA]</scope>
    <source>
        <strain evidence="2 3">TWF730</strain>
    </source>
</reference>
<protein>
    <recommendedName>
        <fullName evidence="4">Secreted protein</fullName>
    </recommendedName>
</protein>
<evidence type="ECO:0000256" key="1">
    <source>
        <dbReference type="SAM" id="SignalP"/>
    </source>
</evidence>
<proteinExistence type="predicted"/>
<keyword evidence="1" id="KW-0732">Signal</keyword>
<feature type="chain" id="PRO_5043631376" description="Secreted protein" evidence="1">
    <location>
        <begin position="22"/>
        <end position="205"/>
    </location>
</feature>
<accession>A0AAV9UCR8</accession>
<dbReference type="EMBL" id="JAVHNS010000011">
    <property type="protein sequence ID" value="KAK6340253.1"/>
    <property type="molecule type" value="Genomic_DNA"/>
</dbReference>
<dbReference type="AlphaFoldDB" id="A0AAV9UCR8"/>
<sequence length="205" mass="21962">MLRSTVLSLALLSCFAGLGYSRDVVTTFEDEPEYDTPVGVKGDILFSGFTVAENILNQDGGVAALARLPVNGDSDAPSLEIIYPDSTVESFQPQELSFGCLVDLPVTDTAPMMCKIRFTPYTKVTNPDGSESFQALATKEVESFPGVNTSDGLTKVTFDSSTPISRLVISISDANEFLANLLTSMGGEAHTSILINEIKYSVVDK</sequence>
<dbReference type="Proteomes" id="UP001373714">
    <property type="component" value="Unassembled WGS sequence"/>
</dbReference>
<feature type="signal peptide" evidence="1">
    <location>
        <begin position="1"/>
        <end position="21"/>
    </location>
</feature>
<comment type="caution">
    <text evidence="2">The sequence shown here is derived from an EMBL/GenBank/DDBJ whole genome shotgun (WGS) entry which is preliminary data.</text>
</comment>
<organism evidence="2 3">
    <name type="scientific">Orbilia blumenaviensis</name>
    <dbReference type="NCBI Taxonomy" id="1796055"/>
    <lineage>
        <taxon>Eukaryota</taxon>
        <taxon>Fungi</taxon>
        <taxon>Dikarya</taxon>
        <taxon>Ascomycota</taxon>
        <taxon>Pezizomycotina</taxon>
        <taxon>Orbiliomycetes</taxon>
        <taxon>Orbiliales</taxon>
        <taxon>Orbiliaceae</taxon>
        <taxon>Orbilia</taxon>
    </lineage>
</organism>
<evidence type="ECO:0000313" key="3">
    <source>
        <dbReference type="Proteomes" id="UP001373714"/>
    </source>
</evidence>
<keyword evidence="3" id="KW-1185">Reference proteome</keyword>
<evidence type="ECO:0008006" key="4">
    <source>
        <dbReference type="Google" id="ProtNLM"/>
    </source>
</evidence>
<name>A0AAV9UCR8_9PEZI</name>
<gene>
    <name evidence="2" type="ORF">TWF730_002017</name>
</gene>